<dbReference type="AlphaFoldDB" id="A0A6C0LH34"/>
<dbReference type="EMBL" id="MN740474">
    <property type="protein sequence ID" value="QHU28864.1"/>
    <property type="molecule type" value="Genomic_DNA"/>
</dbReference>
<evidence type="ECO:0000313" key="1">
    <source>
        <dbReference type="EMBL" id="QHU28864.1"/>
    </source>
</evidence>
<name>A0A6C0LH34_9ZZZZ</name>
<sequence>MYRKREIFTFINFFKNFGGDSYNLLGRWCHKGVPNCNESVIDKKIDFALLDNSLCTKSKELNMHEIYDGKKLIRIKI</sequence>
<reference evidence="1" key="1">
    <citation type="journal article" date="2020" name="Nature">
        <title>Giant virus diversity and host interactions through global metagenomics.</title>
        <authorList>
            <person name="Schulz F."/>
            <person name="Roux S."/>
            <person name="Paez-Espino D."/>
            <person name="Jungbluth S."/>
            <person name="Walsh D.A."/>
            <person name="Denef V.J."/>
            <person name="McMahon K.D."/>
            <person name="Konstantinidis K.T."/>
            <person name="Eloe-Fadrosh E.A."/>
            <person name="Kyrpides N.C."/>
            <person name="Woyke T."/>
        </authorList>
    </citation>
    <scope>NUCLEOTIDE SEQUENCE</scope>
    <source>
        <strain evidence="1">GVMAG-M-3300027791-30</strain>
    </source>
</reference>
<organism evidence="1">
    <name type="scientific">viral metagenome</name>
    <dbReference type="NCBI Taxonomy" id="1070528"/>
    <lineage>
        <taxon>unclassified sequences</taxon>
        <taxon>metagenomes</taxon>
        <taxon>organismal metagenomes</taxon>
    </lineage>
</organism>
<accession>A0A6C0LH34</accession>
<proteinExistence type="predicted"/>
<protein>
    <submittedName>
        <fullName evidence="1">Uncharacterized protein</fullName>
    </submittedName>
</protein>